<evidence type="ECO:0000313" key="4">
    <source>
        <dbReference type="Proteomes" id="UP000179920"/>
    </source>
</evidence>
<dbReference type="Proteomes" id="UP000179920">
    <property type="component" value="Chromosome IV"/>
</dbReference>
<gene>
    <name evidence="3" type="ORF">UBRO2_02041</name>
    <name evidence="2" type="ORF">UBRO_02393</name>
</gene>
<dbReference type="EMBL" id="ULHB01000029">
    <property type="protein sequence ID" value="SYW77849.1"/>
    <property type="molecule type" value="Genomic_DNA"/>
</dbReference>
<keyword evidence="5" id="KW-1185">Reference proteome</keyword>
<accession>A0A1K0GMD6</accession>
<evidence type="ECO:0000313" key="3">
    <source>
        <dbReference type="EMBL" id="SYW77849.1"/>
    </source>
</evidence>
<feature type="compositionally biased region" description="Polar residues" evidence="1">
    <location>
        <begin position="233"/>
        <end position="252"/>
    </location>
</feature>
<dbReference type="OrthoDB" id="2554129at2759"/>
<dbReference type="Proteomes" id="UP000658997">
    <property type="component" value="Unassembled WGS sequence"/>
</dbReference>
<evidence type="ECO:0000313" key="2">
    <source>
        <dbReference type="EMBL" id="SAM80342.1"/>
    </source>
</evidence>
<feature type="compositionally biased region" description="Polar residues" evidence="1">
    <location>
        <begin position="559"/>
        <end position="569"/>
    </location>
</feature>
<feature type="compositionally biased region" description="Basic and acidic residues" evidence="1">
    <location>
        <begin position="323"/>
        <end position="349"/>
    </location>
</feature>
<evidence type="ECO:0000313" key="5">
    <source>
        <dbReference type="Proteomes" id="UP000658997"/>
    </source>
</evidence>
<sequence>MSDRLNSVSLVIDTSRPSLKNQGGSADILDSPATSYPNTSLVWSTSTSTTPSTGLTSTSAYDHNISHTSRSIGTSAECIITKIDEYLADLQMPISSKSVKAVRRSLTINIDPKEIAFFEQALPSSPDAMKSGNPQTSSPPPSARPRRLSMPSSPFDFENGLPSPFFYRCFAKQDGKNVLDDAAPFPYSPCREDVCIESGSLYGSILGRLDDYGSACPIRTDDDSKTTSKTSSRPTQSPESVGKSQAHETPSQAEVELPSIRFDAVDESDTPSTSGGTDYGCNLTPRSSPLSLATSVSSCDNNDCCGRPTRETSPSRSLVDSLPRNEPRNEPRQVPRSEMRPATADRDRCGSSSLSHSPVVLRPSPSLRISATAPSPTHEWSPLLRPSLGSHRGLSRSASAGNLPRLSTGPTSAGPPVAVSVVRRADSGSSGSHTVRFASTTSATSPSTCRKNPTAPSPPSPPKADPLNTSPTSTQIIEGVRKLNKLKKLLGEEVSSHITPASQQLRRVDRMKPLPLLPHLPLQRSNTSLTTITTTATHSLSINSRTMLGSYKRRDKKPCSTSTSSTDGRPSTARDARCTCPNCAEVKQASQNLLTGLNRGGSGVGRPRLRIETKRPGTGSSLKPSA</sequence>
<feature type="region of interest" description="Disordered" evidence="1">
    <location>
        <begin position="591"/>
        <end position="626"/>
    </location>
</feature>
<feature type="compositionally biased region" description="Low complexity" evidence="1">
    <location>
        <begin position="438"/>
        <end position="448"/>
    </location>
</feature>
<evidence type="ECO:0000256" key="1">
    <source>
        <dbReference type="SAM" id="MobiDB-lite"/>
    </source>
</evidence>
<feature type="region of interest" description="Disordered" evidence="1">
    <location>
        <begin position="547"/>
        <end position="576"/>
    </location>
</feature>
<name>A0A1K0GMD6_9BASI</name>
<reference evidence="2" key="1">
    <citation type="submission" date="2016-04" db="EMBL/GenBank/DDBJ databases">
        <authorList>
            <person name="Evans L.H."/>
            <person name="Alamgir A."/>
            <person name="Owens N."/>
            <person name="Weber N.D."/>
            <person name="Virtaneva K."/>
            <person name="Barbian K."/>
            <person name="Babar A."/>
            <person name="Rosenke K."/>
        </authorList>
    </citation>
    <scope>NUCLEOTIDE SEQUENCE</scope>
    <source>
        <strain evidence="2">UB2112</strain>
    </source>
</reference>
<feature type="compositionally biased region" description="Pro residues" evidence="1">
    <location>
        <begin position="455"/>
        <end position="464"/>
    </location>
</feature>
<proteinExistence type="predicted"/>
<feature type="region of interest" description="Disordered" evidence="1">
    <location>
        <begin position="217"/>
        <end position="257"/>
    </location>
</feature>
<protein>
    <submittedName>
        <fullName evidence="2">Uncharacterized protein</fullName>
    </submittedName>
</protein>
<feature type="region of interest" description="Disordered" evidence="1">
    <location>
        <begin position="291"/>
        <end position="473"/>
    </location>
</feature>
<feature type="region of interest" description="Disordered" evidence="1">
    <location>
        <begin position="124"/>
        <end position="154"/>
    </location>
</feature>
<dbReference type="EMBL" id="LT558120">
    <property type="protein sequence ID" value="SAM80342.1"/>
    <property type="molecule type" value="Genomic_DNA"/>
</dbReference>
<reference evidence="4" key="2">
    <citation type="submission" date="2016-04" db="EMBL/GenBank/DDBJ databases">
        <authorList>
            <person name="Guldener U."/>
            <person name="Guldener U."/>
        </authorList>
    </citation>
    <scope>NUCLEOTIDE SEQUENCE [LARGE SCALE GENOMIC DNA]</scope>
    <source>
        <strain evidence="4">UB2112</strain>
    </source>
</reference>
<organism evidence="2 4">
    <name type="scientific">Ustilago bromivora</name>
    <dbReference type="NCBI Taxonomy" id="307758"/>
    <lineage>
        <taxon>Eukaryota</taxon>
        <taxon>Fungi</taxon>
        <taxon>Dikarya</taxon>
        <taxon>Basidiomycota</taxon>
        <taxon>Ustilaginomycotina</taxon>
        <taxon>Ustilaginomycetes</taxon>
        <taxon>Ustilaginales</taxon>
        <taxon>Ustilaginaceae</taxon>
        <taxon>Ustilago</taxon>
    </lineage>
</organism>
<reference evidence="3" key="3">
    <citation type="submission" date="2018-08" db="EMBL/GenBank/DDBJ databases">
        <authorList>
            <person name="Guldener U."/>
        </authorList>
    </citation>
    <scope>NUCLEOTIDE SEQUENCE</scope>
    <source>
        <strain evidence="3">UB2</strain>
    </source>
</reference>
<dbReference type="AlphaFoldDB" id="A0A1K0GMD6"/>